<evidence type="ECO:0000313" key="3">
    <source>
        <dbReference type="Proteomes" id="UP000549913"/>
    </source>
</evidence>
<dbReference type="EMBL" id="JACCBM010000001">
    <property type="protein sequence ID" value="NYD69559.1"/>
    <property type="molecule type" value="Genomic_DNA"/>
</dbReference>
<accession>A0A852SLW8</accession>
<keyword evidence="1" id="KW-1133">Transmembrane helix</keyword>
<evidence type="ECO:0000256" key="1">
    <source>
        <dbReference type="SAM" id="Phobius"/>
    </source>
</evidence>
<comment type="caution">
    <text evidence="2">The sequence shown here is derived from an EMBL/GenBank/DDBJ whole genome shotgun (WGS) entry which is preliminary data.</text>
</comment>
<evidence type="ECO:0000313" key="2">
    <source>
        <dbReference type="EMBL" id="NYD69559.1"/>
    </source>
</evidence>
<keyword evidence="1" id="KW-0472">Membrane</keyword>
<protein>
    <submittedName>
        <fullName evidence="2">Uncharacterized protein</fullName>
    </submittedName>
</protein>
<organism evidence="2 3">
    <name type="scientific">Herbiconiux flava</name>
    <dbReference type="NCBI Taxonomy" id="881268"/>
    <lineage>
        <taxon>Bacteria</taxon>
        <taxon>Bacillati</taxon>
        <taxon>Actinomycetota</taxon>
        <taxon>Actinomycetes</taxon>
        <taxon>Micrococcales</taxon>
        <taxon>Microbacteriaceae</taxon>
        <taxon>Herbiconiux</taxon>
    </lineage>
</organism>
<feature type="transmembrane region" description="Helical" evidence="1">
    <location>
        <begin position="16"/>
        <end position="37"/>
    </location>
</feature>
<proteinExistence type="predicted"/>
<sequence length="343" mass="36486">MDAGGVDRREALHRSIVIWVGLFVLTIAALVSAVGILNRELFSATTFVRLYLEALADHDVPGALATPGVKLTSGDEAGTGEAALVTPDALGGITRISEVSDTEIIPGRHRIVYSYTLTGTGDQQVEGQTEFDVVQTGTSWLVFPEWEFLRSPTARAEVTVSHASTFTAGTVQVSAGDAGAFRANRSYDLLVPSLTALGHTSHYLGAYPSKLVATSTGSSVSAIVDVQPTTRFLDEVQTTVHDFLADCATETLLYPPGCPFGLEVDDRIVSEPDWSIETFPALTIIAGQDSWVVPTASGSAHVRVDIRSLFDGAVTTIDRSIPYDVTFALSIEPDGAIQFAPRG</sequence>
<dbReference type="RefSeq" id="WP_179546872.1">
    <property type="nucleotide sequence ID" value="NZ_JACCBM010000001.1"/>
</dbReference>
<dbReference type="AlphaFoldDB" id="A0A852SLW8"/>
<keyword evidence="1" id="KW-0812">Transmembrane</keyword>
<dbReference type="Proteomes" id="UP000549913">
    <property type="component" value="Unassembled WGS sequence"/>
</dbReference>
<name>A0A852SLW8_9MICO</name>
<gene>
    <name evidence="2" type="ORF">BJ984_000717</name>
</gene>
<keyword evidence="3" id="KW-1185">Reference proteome</keyword>
<reference evidence="2 3" key="1">
    <citation type="submission" date="2020-07" db="EMBL/GenBank/DDBJ databases">
        <title>Sequencing the genomes of 1000 actinobacteria strains.</title>
        <authorList>
            <person name="Klenk H.-P."/>
        </authorList>
    </citation>
    <scope>NUCLEOTIDE SEQUENCE [LARGE SCALE GENOMIC DNA]</scope>
    <source>
        <strain evidence="2 3">DSM 26474</strain>
    </source>
</reference>